<evidence type="ECO:0000256" key="4">
    <source>
        <dbReference type="ARBA" id="ARBA00022679"/>
    </source>
</evidence>
<dbReference type="CDD" id="cd00130">
    <property type="entry name" value="PAS"/>
    <property type="match status" value="1"/>
</dbReference>
<sequence length="353" mass="41121">MNPKAQLLSPLEEFLPSSNYFYVVKLDLNGVIIFANSKFQNQLAVFNEEVEGSRFSKFIFPSDYSKYQNLLEKTQFLNERNFVLDIRKMRHDGFDFYWTRWEFSIHYINGKPEFVIGLGHKIEKFSDINIDLPVGIHDIHIKNEIIEGLFENNLIGFWLWDILKNHDQLSISLMSLLGYIHKGKKVKKEQIKWKKNIHPDDLKIVNDNLEEHFNSFGKVPFHCEFRMILSDNNEKWVIGYGKVVEWSPKGKPSKMVGGFFDATGKKKSENLLKMQHELLKNLNFNQSHTMRAKLANIIGILEVIDPKMNLSDSQHFIKMLKSEAKKLDQALKKSIANTNSLDLNLSNQTELTP</sequence>
<dbReference type="RefSeq" id="WP_380804127.1">
    <property type="nucleotide sequence ID" value="NZ_JBHUIV010000020.1"/>
</dbReference>
<dbReference type="PANTHER" id="PTHR43304:SF1">
    <property type="entry name" value="PAC DOMAIN-CONTAINING PROTEIN"/>
    <property type="match status" value="1"/>
</dbReference>
<evidence type="ECO:0000256" key="1">
    <source>
        <dbReference type="ARBA" id="ARBA00000085"/>
    </source>
</evidence>
<feature type="domain" description="PAS fold-3" evidence="6">
    <location>
        <begin position="190"/>
        <end position="257"/>
    </location>
</feature>
<protein>
    <recommendedName>
        <fullName evidence="2">histidine kinase</fullName>
        <ecNumber evidence="2">2.7.13.3</ecNumber>
    </recommendedName>
</protein>
<evidence type="ECO:0000313" key="8">
    <source>
        <dbReference type="Proteomes" id="UP001597414"/>
    </source>
</evidence>
<keyword evidence="3" id="KW-0597">Phosphoprotein</keyword>
<dbReference type="InterPro" id="IPR013655">
    <property type="entry name" value="PAS_fold_3"/>
</dbReference>
<evidence type="ECO:0000256" key="5">
    <source>
        <dbReference type="ARBA" id="ARBA00022777"/>
    </source>
</evidence>
<keyword evidence="4" id="KW-0808">Transferase</keyword>
<evidence type="ECO:0000259" key="6">
    <source>
        <dbReference type="Pfam" id="PF08447"/>
    </source>
</evidence>
<comment type="caution">
    <text evidence="7">The sequence shown here is derived from an EMBL/GenBank/DDBJ whole genome shotgun (WGS) entry which is preliminary data.</text>
</comment>
<comment type="catalytic activity">
    <reaction evidence="1">
        <text>ATP + protein L-histidine = ADP + protein N-phospho-L-histidine.</text>
        <dbReference type="EC" id="2.7.13.3"/>
    </reaction>
</comment>
<dbReference type="Proteomes" id="UP001597414">
    <property type="component" value="Unassembled WGS sequence"/>
</dbReference>
<reference evidence="8" key="1">
    <citation type="journal article" date="2019" name="Int. J. Syst. Evol. Microbiol.">
        <title>The Global Catalogue of Microorganisms (GCM) 10K type strain sequencing project: providing services to taxonomists for standard genome sequencing and annotation.</title>
        <authorList>
            <consortium name="The Broad Institute Genomics Platform"/>
            <consortium name="The Broad Institute Genome Sequencing Center for Infectious Disease"/>
            <person name="Wu L."/>
            <person name="Ma J."/>
        </authorList>
    </citation>
    <scope>NUCLEOTIDE SEQUENCE [LARGE SCALE GENOMIC DNA]</scope>
    <source>
        <strain evidence="8">KCTC 19812</strain>
    </source>
</reference>
<dbReference type="InterPro" id="IPR001610">
    <property type="entry name" value="PAC"/>
</dbReference>
<dbReference type="Gene3D" id="3.30.450.20">
    <property type="entry name" value="PAS domain"/>
    <property type="match status" value="2"/>
</dbReference>
<evidence type="ECO:0000313" key="7">
    <source>
        <dbReference type="EMBL" id="MFD2202748.1"/>
    </source>
</evidence>
<dbReference type="SUPFAM" id="SSF55785">
    <property type="entry name" value="PYP-like sensor domain (PAS domain)"/>
    <property type="match status" value="2"/>
</dbReference>
<dbReference type="EMBL" id="JBHUIV010000020">
    <property type="protein sequence ID" value="MFD2202748.1"/>
    <property type="molecule type" value="Genomic_DNA"/>
</dbReference>
<evidence type="ECO:0000256" key="3">
    <source>
        <dbReference type="ARBA" id="ARBA00022553"/>
    </source>
</evidence>
<gene>
    <name evidence="7" type="ORF">ACFSKV_14315</name>
</gene>
<proteinExistence type="predicted"/>
<dbReference type="SMART" id="SM00086">
    <property type="entry name" value="PAC"/>
    <property type="match status" value="2"/>
</dbReference>
<organism evidence="7 8">
    <name type="scientific">Shivajiella indica</name>
    <dbReference type="NCBI Taxonomy" id="872115"/>
    <lineage>
        <taxon>Bacteria</taxon>
        <taxon>Pseudomonadati</taxon>
        <taxon>Bacteroidota</taxon>
        <taxon>Cytophagia</taxon>
        <taxon>Cytophagales</taxon>
        <taxon>Cyclobacteriaceae</taxon>
        <taxon>Shivajiella</taxon>
    </lineage>
</organism>
<dbReference type="InterPro" id="IPR035965">
    <property type="entry name" value="PAS-like_dom_sf"/>
</dbReference>
<dbReference type="Pfam" id="PF08447">
    <property type="entry name" value="PAS_3"/>
    <property type="match status" value="1"/>
</dbReference>
<name>A0ABW5BA22_9BACT</name>
<dbReference type="EC" id="2.7.13.3" evidence="2"/>
<accession>A0ABW5BA22</accession>
<dbReference type="InterPro" id="IPR052162">
    <property type="entry name" value="Sensor_kinase/Photoreceptor"/>
</dbReference>
<dbReference type="InterPro" id="IPR000014">
    <property type="entry name" value="PAS"/>
</dbReference>
<dbReference type="NCBIfam" id="TIGR00229">
    <property type="entry name" value="sensory_box"/>
    <property type="match status" value="1"/>
</dbReference>
<keyword evidence="8" id="KW-1185">Reference proteome</keyword>
<dbReference type="PANTHER" id="PTHR43304">
    <property type="entry name" value="PHYTOCHROME-LIKE PROTEIN CPH1"/>
    <property type="match status" value="1"/>
</dbReference>
<evidence type="ECO:0000256" key="2">
    <source>
        <dbReference type="ARBA" id="ARBA00012438"/>
    </source>
</evidence>
<keyword evidence="5" id="KW-0418">Kinase</keyword>